<protein>
    <submittedName>
        <fullName evidence="2">Tn3 family transposase</fullName>
    </submittedName>
</protein>
<dbReference type="EMBL" id="JAWJZF010000143">
    <property type="protein sequence ID" value="MDX2290726.1"/>
    <property type="molecule type" value="Genomic_DNA"/>
</dbReference>
<feature type="non-terminal residue" evidence="2">
    <location>
        <position position="167"/>
    </location>
</feature>
<feature type="domain" description="Tn3 transposase DDE" evidence="1">
    <location>
        <begin position="2"/>
        <end position="167"/>
    </location>
</feature>
<evidence type="ECO:0000313" key="2">
    <source>
        <dbReference type="EMBL" id="MDX2290726.1"/>
    </source>
</evidence>
<keyword evidence="3" id="KW-1185">Reference proteome</keyword>
<dbReference type="Pfam" id="PF01526">
    <property type="entry name" value="DDE_Tnp_Tn3"/>
    <property type="match status" value="1"/>
</dbReference>
<organism evidence="2 3">
    <name type="scientific">Streptomyces roseolus</name>
    <dbReference type="NCBI Taxonomy" id="67358"/>
    <lineage>
        <taxon>Bacteria</taxon>
        <taxon>Bacillati</taxon>
        <taxon>Actinomycetota</taxon>
        <taxon>Actinomycetes</taxon>
        <taxon>Kitasatosporales</taxon>
        <taxon>Streptomycetaceae</taxon>
        <taxon>Streptomyces</taxon>
    </lineage>
</organism>
<comment type="caution">
    <text evidence="2">The sequence shown here is derived from an EMBL/GenBank/DDBJ whole genome shotgun (WGS) entry which is preliminary data.</text>
</comment>
<sequence>SAHSRLDIVQHWGAGEVASADGMRFVAPSSAIHAGPNPKYYGQERGVTWYNMISNQFSGLTGAVIPGTLRDSLVVLALLLEQETELDPLEIMTDTAAHSDAIFGLFWLLGYRFSPRLADIGDAKLWRIDRQASYGPFDQTAWGRVKINLIRENWSDLIRLAGSLKLG</sequence>
<evidence type="ECO:0000313" key="3">
    <source>
        <dbReference type="Proteomes" id="UP001278571"/>
    </source>
</evidence>
<evidence type="ECO:0000259" key="1">
    <source>
        <dbReference type="Pfam" id="PF01526"/>
    </source>
</evidence>
<proteinExistence type="predicted"/>
<name>A0ABU4JZ09_9ACTN</name>
<dbReference type="InterPro" id="IPR002513">
    <property type="entry name" value="Tn3_Tnp_DDE_dom"/>
</dbReference>
<dbReference type="Proteomes" id="UP001278571">
    <property type="component" value="Unassembled WGS sequence"/>
</dbReference>
<feature type="non-terminal residue" evidence="2">
    <location>
        <position position="1"/>
    </location>
</feature>
<reference evidence="2 3" key="1">
    <citation type="submission" date="2023-10" db="EMBL/GenBank/DDBJ databases">
        <authorList>
            <person name="Wang X.X."/>
        </authorList>
    </citation>
    <scope>NUCLEOTIDE SEQUENCE [LARGE SCALE GENOMIC DNA]</scope>
    <source>
        <strain evidence="2 3">NBRC 12816</strain>
    </source>
</reference>
<gene>
    <name evidence="2" type="ORF">R2363_00765</name>
</gene>
<accession>A0ABU4JZ09</accession>